<gene>
    <name evidence="2" type="ORF">MtrunA17_Chr5g0421171</name>
</gene>
<comment type="caution">
    <text evidence="2">The sequence shown here is derived from an EMBL/GenBank/DDBJ whole genome shotgun (WGS) entry which is preliminary data.</text>
</comment>
<dbReference type="Gramene" id="rna30961">
    <property type="protein sequence ID" value="RHN55730.1"/>
    <property type="gene ID" value="gene30961"/>
</dbReference>
<dbReference type="GO" id="GO:0051225">
    <property type="term" value="P:spindle assembly"/>
    <property type="evidence" value="ECO:0007669"/>
    <property type="project" value="InterPro"/>
</dbReference>
<dbReference type="InterPro" id="IPR029327">
    <property type="entry name" value="HAUS4"/>
</dbReference>
<feature type="region of interest" description="Disordered" evidence="1">
    <location>
        <begin position="53"/>
        <end position="78"/>
    </location>
</feature>
<evidence type="ECO:0000256" key="1">
    <source>
        <dbReference type="SAM" id="MobiDB-lite"/>
    </source>
</evidence>
<accession>A0A396HQW3</accession>
<dbReference type="AlphaFoldDB" id="A0A396HQW3"/>
<sequence>MSISCQVYQTLEHQMIVAEAAQQLRLPLISEDGEVHDDEIEKLSVASRSSLDSASTSGVVNSSINSSNYTTPSSSVSGVNSLASMDPVEPGVGGVPNRFLGITPAYLWQTQRQQTPLSVDITEYRMSLAREVDGRLKLKCDKLSDAFVLDDNDSFSSGSQSSSSRLPERVKLLIEDIEREEAALRDDLYSADRKFAEYYNVLEQILGVLIKLVKDLKLDCQHKYDELQKTWLCKRCDTMSLKLRALEYQLLHGTYTNESIPALHKIRYE</sequence>
<proteinExistence type="predicted"/>
<dbReference type="EMBL" id="PSQE01000005">
    <property type="protein sequence ID" value="RHN55730.1"/>
    <property type="molecule type" value="Genomic_DNA"/>
</dbReference>
<reference evidence="2" key="1">
    <citation type="journal article" date="2018" name="Nat. Plants">
        <title>Whole-genome landscape of Medicago truncatula symbiotic genes.</title>
        <authorList>
            <person name="Pecrix Y."/>
            <person name="Gamas P."/>
            <person name="Carrere S."/>
        </authorList>
    </citation>
    <scope>NUCLEOTIDE SEQUENCE</scope>
    <source>
        <tissue evidence="2">Leaves</tissue>
    </source>
</reference>
<dbReference type="Proteomes" id="UP000265566">
    <property type="component" value="Chromosome 5"/>
</dbReference>
<name>A0A396HQW3_MEDTR</name>
<dbReference type="PANTHER" id="PTHR16219">
    <property type="entry name" value="AUGMIN SUBUNIT 4 FAMILY MEMBER"/>
    <property type="match status" value="1"/>
</dbReference>
<evidence type="ECO:0000313" key="2">
    <source>
        <dbReference type="EMBL" id="RHN55730.1"/>
    </source>
</evidence>
<dbReference type="GO" id="GO:0070652">
    <property type="term" value="C:HAUS complex"/>
    <property type="evidence" value="ECO:0007669"/>
    <property type="project" value="InterPro"/>
</dbReference>
<organism evidence="2">
    <name type="scientific">Medicago truncatula</name>
    <name type="common">Barrel medic</name>
    <name type="synonym">Medicago tribuloides</name>
    <dbReference type="NCBI Taxonomy" id="3880"/>
    <lineage>
        <taxon>Eukaryota</taxon>
        <taxon>Viridiplantae</taxon>
        <taxon>Streptophyta</taxon>
        <taxon>Embryophyta</taxon>
        <taxon>Tracheophyta</taxon>
        <taxon>Spermatophyta</taxon>
        <taxon>Magnoliopsida</taxon>
        <taxon>eudicotyledons</taxon>
        <taxon>Gunneridae</taxon>
        <taxon>Pentapetalae</taxon>
        <taxon>rosids</taxon>
        <taxon>fabids</taxon>
        <taxon>Fabales</taxon>
        <taxon>Fabaceae</taxon>
        <taxon>Papilionoideae</taxon>
        <taxon>50 kb inversion clade</taxon>
        <taxon>NPAAA clade</taxon>
        <taxon>Hologalegina</taxon>
        <taxon>IRL clade</taxon>
        <taxon>Trifolieae</taxon>
        <taxon>Medicago</taxon>
    </lineage>
</organism>
<dbReference type="PANTHER" id="PTHR16219:SF1">
    <property type="entry name" value="HAUS AUGMIN-LIKE COMPLEX SUBUNIT 4"/>
    <property type="match status" value="1"/>
</dbReference>
<dbReference type="Pfam" id="PF14735">
    <property type="entry name" value="HAUS4"/>
    <property type="match status" value="1"/>
</dbReference>
<protein>
    <submittedName>
        <fullName evidence="2">Putative HAUS augmin-like complex subunit 4</fullName>
    </submittedName>
</protein>